<evidence type="ECO:0000256" key="2">
    <source>
        <dbReference type="ARBA" id="ARBA00022448"/>
    </source>
</evidence>
<evidence type="ECO:0000256" key="3">
    <source>
        <dbReference type="ARBA" id="ARBA00022692"/>
    </source>
</evidence>
<evidence type="ECO:0000256" key="1">
    <source>
        <dbReference type="ARBA" id="ARBA00004141"/>
    </source>
</evidence>
<dbReference type="OrthoDB" id="6151322at2759"/>
<feature type="transmembrane region" description="Helical" evidence="6">
    <location>
        <begin position="258"/>
        <end position="279"/>
    </location>
</feature>
<feature type="transmembrane region" description="Helical" evidence="6">
    <location>
        <begin position="185"/>
        <end position="207"/>
    </location>
</feature>
<keyword evidence="2" id="KW-0813">Transport</keyword>
<feature type="transmembrane region" description="Helical" evidence="6">
    <location>
        <begin position="122"/>
        <end position="144"/>
    </location>
</feature>
<dbReference type="GO" id="GO:0005283">
    <property type="term" value="F:amino acid:sodium symporter activity"/>
    <property type="evidence" value="ECO:0007669"/>
    <property type="project" value="TreeGrafter"/>
</dbReference>
<feature type="transmembrane region" description="Helical" evidence="6">
    <location>
        <begin position="227"/>
        <end position="252"/>
    </location>
</feature>
<dbReference type="InterPro" id="IPR000175">
    <property type="entry name" value="Na/ntran_symport"/>
</dbReference>
<dbReference type="PANTHER" id="PTHR11616:SF241">
    <property type="entry name" value="SODIUM- AND CHLORIDE-DEPENDENT GLYCINE TRANSPORTER 2"/>
    <property type="match status" value="1"/>
</dbReference>
<dbReference type="PROSITE" id="PS50267">
    <property type="entry name" value="NA_NEUROTRAN_SYMP_3"/>
    <property type="match status" value="1"/>
</dbReference>
<reference evidence="7" key="1">
    <citation type="submission" date="2021-04" db="EMBL/GenBank/DDBJ databases">
        <authorList>
            <consortium name="Molecular Ecology Group"/>
        </authorList>
    </citation>
    <scope>NUCLEOTIDE SEQUENCE</scope>
</reference>
<organism evidence="7 8">
    <name type="scientific">Candidula unifasciata</name>
    <dbReference type="NCBI Taxonomy" id="100452"/>
    <lineage>
        <taxon>Eukaryota</taxon>
        <taxon>Metazoa</taxon>
        <taxon>Spiralia</taxon>
        <taxon>Lophotrochozoa</taxon>
        <taxon>Mollusca</taxon>
        <taxon>Gastropoda</taxon>
        <taxon>Heterobranchia</taxon>
        <taxon>Euthyneura</taxon>
        <taxon>Panpulmonata</taxon>
        <taxon>Eupulmonata</taxon>
        <taxon>Stylommatophora</taxon>
        <taxon>Helicina</taxon>
        <taxon>Helicoidea</taxon>
        <taxon>Geomitridae</taxon>
        <taxon>Candidula</taxon>
    </lineage>
</organism>
<evidence type="ECO:0000313" key="7">
    <source>
        <dbReference type="EMBL" id="CAG5133703.1"/>
    </source>
</evidence>
<name>A0A8S3ZVX1_9EUPU</name>
<feature type="transmembrane region" description="Helical" evidence="6">
    <location>
        <begin position="331"/>
        <end position="354"/>
    </location>
</feature>
<dbReference type="InterPro" id="IPR037272">
    <property type="entry name" value="SNS_sf"/>
</dbReference>
<evidence type="ECO:0000256" key="5">
    <source>
        <dbReference type="ARBA" id="ARBA00023136"/>
    </source>
</evidence>
<sequence length="501" mass="55951">MVHRLTVGSDSRSSKPIAHIYLVRRLSLRISAHISEVTSYKDPTISAIGAQCDERPSASDCPDDSDTHLVRLHCYPQLWPFIKRIWFDSMDLHVYGLGLWAGTLPFLGTHIICKKRVINTTVVVYLLLYCVVPHLLLVMLVPYIDPLYPGGSLEYEVGIKPGMSYLFVAIPHTFSKHQLSPAMALLLYTTYILVGIQHLSLNILMIWENVWPSLPKAVITFFKKIQLLLASFCFLSFILTIPYLTQCGIYLYQIIRFYVDRLLFALIIFSMVPCVIGFIRQEALRTPIDRIFMGLWYSIASVITACLLIHNFVVFMYPEAVVSYEQRWAENLGWCVSVSPLVLGVVSGVIHTILKQPGSFKEKLIGSLRTGTLPPSEAAEDCLSLDTGDTDLKSACTSRHTTPLSQARAPLLKHHTTLSETNSQSGNSHTLFPQNLAKLPLSKTRLQNDSNHYCINSPTAGGELFSPDNSVLGYGTLQVHKNKASVEVVIRSASDGNIVQL</sequence>
<evidence type="ECO:0000256" key="6">
    <source>
        <dbReference type="SAM" id="Phobius"/>
    </source>
</evidence>
<keyword evidence="3 6" id="KW-0812">Transmembrane</keyword>
<protein>
    <submittedName>
        <fullName evidence="7">Uncharacterized protein</fullName>
    </submittedName>
</protein>
<dbReference type="PANTHER" id="PTHR11616">
    <property type="entry name" value="SODIUM/CHLORIDE DEPENDENT TRANSPORTER"/>
    <property type="match status" value="1"/>
</dbReference>
<dbReference type="SUPFAM" id="SSF161070">
    <property type="entry name" value="SNF-like"/>
    <property type="match status" value="1"/>
</dbReference>
<dbReference type="AlphaFoldDB" id="A0A8S3ZVX1"/>
<proteinExistence type="predicted"/>
<dbReference type="EMBL" id="CAJHNH020006412">
    <property type="protein sequence ID" value="CAG5133703.1"/>
    <property type="molecule type" value="Genomic_DNA"/>
</dbReference>
<gene>
    <name evidence="7" type="ORF">CUNI_LOCUS19261</name>
</gene>
<comment type="caution">
    <text evidence="7">The sequence shown here is derived from an EMBL/GenBank/DDBJ whole genome shotgun (WGS) entry which is preliminary data.</text>
</comment>
<keyword evidence="5 6" id="KW-0472">Membrane</keyword>
<dbReference type="Proteomes" id="UP000678393">
    <property type="component" value="Unassembled WGS sequence"/>
</dbReference>
<accession>A0A8S3ZVX1</accession>
<dbReference type="GO" id="GO:0005886">
    <property type="term" value="C:plasma membrane"/>
    <property type="evidence" value="ECO:0007669"/>
    <property type="project" value="TreeGrafter"/>
</dbReference>
<feature type="transmembrane region" description="Helical" evidence="6">
    <location>
        <begin position="291"/>
        <end position="311"/>
    </location>
</feature>
<keyword evidence="8" id="KW-1185">Reference proteome</keyword>
<comment type="subcellular location">
    <subcellularLocation>
        <location evidence="1">Membrane</location>
        <topology evidence="1">Multi-pass membrane protein</topology>
    </subcellularLocation>
</comment>
<dbReference type="GO" id="GO:0089718">
    <property type="term" value="P:amino acid import across plasma membrane"/>
    <property type="evidence" value="ECO:0007669"/>
    <property type="project" value="TreeGrafter"/>
</dbReference>
<evidence type="ECO:0000256" key="4">
    <source>
        <dbReference type="ARBA" id="ARBA00022989"/>
    </source>
</evidence>
<evidence type="ECO:0000313" key="8">
    <source>
        <dbReference type="Proteomes" id="UP000678393"/>
    </source>
</evidence>
<keyword evidence="4 6" id="KW-1133">Transmembrane helix</keyword>